<dbReference type="InterPro" id="IPR008962">
    <property type="entry name" value="PapD-like_sf"/>
</dbReference>
<dbReference type="Proteomes" id="UP001177023">
    <property type="component" value="Unassembled WGS sequence"/>
</dbReference>
<organism evidence="2 3">
    <name type="scientific">Mesorhabditis spiculigera</name>
    <dbReference type="NCBI Taxonomy" id="96644"/>
    <lineage>
        <taxon>Eukaryota</taxon>
        <taxon>Metazoa</taxon>
        <taxon>Ecdysozoa</taxon>
        <taxon>Nematoda</taxon>
        <taxon>Chromadorea</taxon>
        <taxon>Rhabditida</taxon>
        <taxon>Rhabditina</taxon>
        <taxon>Rhabditomorpha</taxon>
        <taxon>Rhabditoidea</taxon>
        <taxon>Rhabditidae</taxon>
        <taxon>Mesorhabditinae</taxon>
        <taxon>Mesorhabditis</taxon>
    </lineage>
</organism>
<dbReference type="PROSITE" id="PS50202">
    <property type="entry name" value="MSP"/>
    <property type="match status" value="1"/>
</dbReference>
<dbReference type="Gene3D" id="2.60.40.10">
    <property type="entry name" value="Immunoglobulins"/>
    <property type="match status" value="1"/>
</dbReference>
<keyword evidence="3" id="KW-1185">Reference proteome</keyword>
<sequence length="109" mass="11125">MSTLTVDPPAGAVPAAGGKVTHTLANGGAAKVVFKVKSSNNTEYRLTPVFGFVEPGAQAPVEVTRLAGPPKEDKLVIEYGDAPADAATPQDAFKGVAAPQKLTVPIKAE</sequence>
<dbReference type="AlphaFoldDB" id="A0AA36CTW4"/>
<dbReference type="InterPro" id="IPR000535">
    <property type="entry name" value="MSP_dom"/>
</dbReference>
<dbReference type="PANTHER" id="PTHR22947">
    <property type="entry name" value="MAJOR SPERM PROTEIN"/>
    <property type="match status" value="1"/>
</dbReference>
<dbReference type="Pfam" id="PF00635">
    <property type="entry name" value="Motile_Sperm"/>
    <property type="match status" value="1"/>
</dbReference>
<dbReference type="EMBL" id="CATQJA010002629">
    <property type="protein sequence ID" value="CAJ0574344.1"/>
    <property type="molecule type" value="Genomic_DNA"/>
</dbReference>
<dbReference type="PANTHER" id="PTHR22947:SF7">
    <property type="entry name" value="MSP DOMAIN-CONTAINING PROTEIN-RELATED"/>
    <property type="match status" value="1"/>
</dbReference>
<proteinExistence type="predicted"/>
<comment type="caution">
    <text evidence="2">The sequence shown here is derived from an EMBL/GenBank/DDBJ whole genome shotgun (WGS) entry which is preliminary data.</text>
</comment>
<gene>
    <name evidence="2" type="ORF">MSPICULIGERA_LOCUS12679</name>
</gene>
<name>A0AA36CTW4_9BILA</name>
<protein>
    <recommendedName>
        <fullName evidence="1">MSP domain-containing protein</fullName>
    </recommendedName>
</protein>
<feature type="domain" description="MSP" evidence="1">
    <location>
        <begin position="1"/>
        <end position="109"/>
    </location>
</feature>
<evidence type="ECO:0000313" key="3">
    <source>
        <dbReference type="Proteomes" id="UP001177023"/>
    </source>
</evidence>
<dbReference type="InterPro" id="IPR051774">
    <property type="entry name" value="Sperm-specific_class_P"/>
</dbReference>
<feature type="non-terminal residue" evidence="2">
    <location>
        <position position="109"/>
    </location>
</feature>
<accession>A0AA36CTW4</accession>
<evidence type="ECO:0000259" key="1">
    <source>
        <dbReference type="PROSITE" id="PS50202"/>
    </source>
</evidence>
<dbReference type="InterPro" id="IPR013783">
    <property type="entry name" value="Ig-like_fold"/>
</dbReference>
<reference evidence="2" key="1">
    <citation type="submission" date="2023-06" db="EMBL/GenBank/DDBJ databases">
        <authorList>
            <person name="Delattre M."/>
        </authorList>
    </citation>
    <scope>NUCLEOTIDE SEQUENCE</scope>
    <source>
        <strain evidence="2">AF72</strain>
    </source>
</reference>
<evidence type="ECO:0000313" key="2">
    <source>
        <dbReference type="EMBL" id="CAJ0574344.1"/>
    </source>
</evidence>
<dbReference type="SUPFAM" id="SSF49354">
    <property type="entry name" value="PapD-like"/>
    <property type="match status" value="1"/>
</dbReference>